<gene>
    <name evidence="3" type="ORF">KUTeg_007732</name>
</gene>
<accession>A0ABQ9FI32</accession>
<dbReference type="InterPro" id="IPR036116">
    <property type="entry name" value="FN3_sf"/>
</dbReference>
<evidence type="ECO:0000313" key="4">
    <source>
        <dbReference type="Proteomes" id="UP001217089"/>
    </source>
</evidence>
<dbReference type="Proteomes" id="UP001217089">
    <property type="component" value="Unassembled WGS sequence"/>
</dbReference>
<feature type="compositionally biased region" description="Basic and acidic residues" evidence="2">
    <location>
        <begin position="424"/>
        <end position="433"/>
    </location>
</feature>
<comment type="caution">
    <text evidence="3">The sequence shown here is derived from an EMBL/GenBank/DDBJ whole genome shotgun (WGS) entry which is preliminary data.</text>
</comment>
<keyword evidence="1" id="KW-0175">Coiled coil</keyword>
<dbReference type="InterPro" id="IPR003961">
    <property type="entry name" value="FN3_dom"/>
</dbReference>
<sequence>MLELQEDAKLSQILNKQKYHQQQLHQPTSVKKYSSGYNDLSADGFSEHNHSLVSQQSGLNTSGDIGGSQSSYNKAPVTAWTANNKTSAEVYYGGGSHSQTHCQDISIQDFVDDINVQSLQMWKNEVLTSQAFKTMDSSGRPDDSSYNYSAEIQQTLEKMETMNKTVESGRGTFSTQTTAPVDIERHMELEKTCAKLQSQIAQLQQSLQSVSSVVFQSGMMTPSLNASVNHSAGETDVPLMVTGYDDDDTSSGDESTIAGPKWGLVPHSLSPYPSEEEEAYFLTVAKPGLPTPPRNLRLIHKGNNSVVLSWQASRILDAHRREMNKPLLVFVDDKPAAMIGDSLKALVYGLDPQVTYKRVTLAYALYTYRSGSDHKAPIIMKEPSTSSRRHSPSPSSVPDAGSAVSTTTNVKRTASFHGVLTKPQEVKPRRSGSEENLSDKAVAQSMANAMESYRNISHKRQKQQTDQQSANLQHIPILSGAKLQKQYKQTSPS</sequence>
<name>A0ABQ9FI32_TEGGR</name>
<dbReference type="SUPFAM" id="SSF49265">
    <property type="entry name" value="Fibronectin type III"/>
    <property type="match status" value="1"/>
</dbReference>
<feature type="region of interest" description="Disordered" evidence="2">
    <location>
        <begin position="51"/>
        <end position="70"/>
    </location>
</feature>
<evidence type="ECO:0000256" key="2">
    <source>
        <dbReference type="SAM" id="MobiDB-lite"/>
    </source>
</evidence>
<evidence type="ECO:0000313" key="3">
    <source>
        <dbReference type="EMBL" id="KAJ8315582.1"/>
    </source>
</evidence>
<feature type="coiled-coil region" evidence="1">
    <location>
        <begin position="186"/>
        <end position="213"/>
    </location>
</feature>
<feature type="region of interest" description="Disordered" evidence="2">
    <location>
        <begin position="382"/>
        <end position="440"/>
    </location>
</feature>
<dbReference type="EMBL" id="JARBDR010000337">
    <property type="protein sequence ID" value="KAJ8315582.1"/>
    <property type="molecule type" value="Genomic_DNA"/>
</dbReference>
<feature type="region of interest" description="Disordered" evidence="2">
    <location>
        <begin position="455"/>
        <end position="493"/>
    </location>
</feature>
<reference evidence="3 4" key="1">
    <citation type="submission" date="2022-12" db="EMBL/GenBank/DDBJ databases">
        <title>Chromosome-level genome of Tegillarca granosa.</title>
        <authorList>
            <person name="Kim J."/>
        </authorList>
    </citation>
    <scope>NUCLEOTIDE SEQUENCE [LARGE SCALE GENOMIC DNA]</scope>
    <source>
        <strain evidence="3">Teg-2019</strain>
        <tissue evidence="3">Adductor muscle</tissue>
    </source>
</reference>
<feature type="compositionally biased region" description="Polar residues" evidence="2">
    <location>
        <begin position="403"/>
        <end position="412"/>
    </location>
</feature>
<evidence type="ECO:0000256" key="1">
    <source>
        <dbReference type="SAM" id="Coils"/>
    </source>
</evidence>
<dbReference type="CDD" id="cd00063">
    <property type="entry name" value="FN3"/>
    <property type="match status" value="1"/>
</dbReference>
<protein>
    <submittedName>
        <fullName evidence="3">Uncharacterized protein</fullName>
    </submittedName>
</protein>
<organism evidence="3 4">
    <name type="scientific">Tegillarca granosa</name>
    <name type="common">Malaysian cockle</name>
    <name type="synonym">Anadara granosa</name>
    <dbReference type="NCBI Taxonomy" id="220873"/>
    <lineage>
        <taxon>Eukaryota</taxon>
        <taxon>Metazoa</taxon>
        <taxon>Spiralia</taxon>
        <taxon>Lophotrochozoa</taxon>
        <taxon>Mollusca</taxon>
        <taxon>Bivalvia</taxon>
        <taxon>Autobranchia</taxon>
        <taxon>Pteriomorphia</taxon>
        <taxon>Arcoida</taxon>
        <taxon>Arcoidea</taxon>
        <taxon>Arcidae</taxon>
        <taxon>Tegillarca</taxon>
    </lineage>
</organism>
<keyword evidence="4" id="KW-1185">Reference proteome</keyword>
<proteinExistence type="predicted"/>